<dbReference type="Gene3D" id="3.30.450.40">
    <property type="match status" value="1"/>
</dbReference>
<dbReference type="Gene3D" id="3.30.450.270">
    <property type="match status" value="1"/>
</dbReference>
<dbReference type="InterPro" id="IPR043150">
    <property type="entry name" value="Phytochrome_PHY_sf"/>
</dbReference>
<evidence type="ECO:0000256" key="6">
    <source>
        <dbReference type="ARBA" id="ARBA00022679"/>
    </source>
</evidence>
<organism evidence="15 16">
    <name type="scientific">Acetobacter malorum</name>
    <dbReference type="NCBI Taxonomy" id="178901"/>
    <lineage>
        <taxon>Bacteria</taxon>
        <taxon>Pseudomonadati</taxon>
        <taxon>Pseudomonadota</taxon>
        <taxon>Alphaproteobacteria</taxon>
        <taxon>Acetobacterales</taxon>
        <taxon>Acetobacteraceae</taxon>
        <taxon>Acetobacter</taxon>
    </lineage>
</organism>
<dbReference type="InterPro" id="IPR011006">
    <property type="entry name" value="CheY-like_superfamily"/>
</dbReference>
<dbReference type="PROSITE" id="PS50046">
    <property type="entry name" value="PHYTOCHROME_2"/>
    <property type="match status" value="1"/>
</dbReference>
<dbReference type="Pfam" id="PF01590">
    <property type="entry name" value="GAF"/>
    <property type="match status" value="1"/>
</dbReference>
<protein>
    <recommendedName>
        <fullName evidence="2">histidine kinase</fullName>
        <ecNumber evidence="2">2.7.13.3</ecNumber>
    </recommendedName>
</protein>
<gene>
    <name evidence="15" type="ORF">HK23_09185</name>
</gene>
<keyword evidence="7" id="KW-0547">Nucleotide-binding</keyword>
<evidence type="ECO:0000259" key="14">
    <source>
        <dbReference type="PROSITE" id="PS50110"/>
    </source>
</evidence>
<dbReference type="Gene3D" id="3.40.50.2300">
    <property type="match status" value="1"/>
</dbReference>
<dbReference type="Pfam" id="PF00072">
    <property type="entry name" value="Response_reg"/>
    <property type="match status" value="1"/>
</dbReference>
<dbReference type="PANTHER" id="PTHR41523:SF8">
    <property type="entry name" value="ETHYLENE RESPONSE SENSOR PROTEIN"/>
    <property type="match status" value="1"/>
</dbReference>
<evidence type="ECO:0000313" key="15">
    <source>
        <dbReference type="EMBL" id="OUJ07414.1"/>
    </source>
</evidence>
<feature type="domain" description="Response regulatory" evidence="14">
    <location>
        <begin position="736"/>
        <end position="847"/>
    </location>
</feature>
<dbReference type="EC" id="2.7.13.3" evidence="2"/>
<evidence type="ECO:0000256" key="12">
    <source>
        <dbReference type="PROSITE-ProRule" id="PRU00169"/>
    </source>
</evidence>
<dbReference type="InterPro" id="IPR009219">
    <property type="entry name" value="Bactrphtchr_CheY"/>
</dbReference>
<dbReference type="PROSITE" id="PS50110">
    <property type="entry name" value="RESPONSE_REGULATORY"/>
    <property type="match status" value="1"/>
</dbReference>
<dbReference type="InterPro" id="IPR013515">
    <property type="entry name" value="Phytochrome_cen-reg"/>
</dbReference>
<dbReference type="InterPro" id="IPR001294">
    <property type="entry name" value="Phytochrome"/>
</dbReference>
<dbReference type="EMBL" id="JOPG01000003">
    <property type="protein sequence ID" value="OUJ07414.1"/>
    <property type="molecule type" value="Genomic_DNA"/>
</dbReference>
<feature type="domain" description="Phytochrome chromophore attachment site" evidence="13">
    <location>
        <begin position="143"/>
        <end position="302"/>
    </location>
</feature>
<keyword evidence="3" id="KW-0600">Photoreceptor protein</keyword>
<proteinExistence type="predicted"/>
<dbReference type="SUPFAM" id="SSF55781">
    <property type="entry name" value="GAF domain-like"/>
    <property type="match status" value="2"/>
</dbReference>
<evidence type="ECO:0000256" key="7">
    <source>
        <dbReference type="ARBA" id="ARBA00022741"/>
    </source>
</evidence>
<dbReference type="PANTHER" id="PTHR41523">
    <property type="entry name" value="TWO-COMPONENT SYSTEM SENSOR PROTEIN"/>
    <property type="match status" value="1"/>
</dbReference>
<feature type="modified residue" description="4-aspartylphosphate" evidence="12">
    <location>
        <position position="786"/>
    </location>
</feature>
<evidence type="ECO:0000313" key="16">
    <source>
        <dbReference type="Proteomes" id="UP000242683"/>
    </source>
</evidence>
<reference evidence="16" key="1">
    <citation type="submission" date="2014-06" db="EMBL/GenBank/DDBJ databases">
        <authorList>
            <person name="Winans N.J."/>
            <person name="Newell P.D."/>
            <person name="Douglas A.E."/>
        </authorList>
    </citation>
    <scope>NUCLEOTIDE SEQUENCE [LARGE SCALE GENOMIC DNA]</scope>
    <source>
        <strain evidence="16">DsW_057</strain>
    </source>
</reference>
<dbReference type="InterPro" id="IPR029016">
    <property type="entry name" value="GAF-like_dom_sf"/>
</dbReference>
<keyword evidence="9" id="KW-0067">ATP-binding</keyword>
<dbReference type="InterPro" id="IPR001789">
    <property type="entry name" value="Sig_transdc_resp-reg_receiver"/>
</dbReference>
<dbReference type="InterPro" id="IPR016132">
    <property type="entry name" value="Phyto_chromo_attachment"/>
</dbReference>
<dbReference type="InterPro" id="IPR013654">
    <property type="entry name" value="PAS_2"/>
</dbReference>
<comment type="caution">
    <text evidence="15">The sequence shown here is derived from an EMBL/GenBank/DDBJ whole genome shotgun (WGS) entry which is preliminary data.</text>
</comment>
<dbReference type="GO" id="GO:0009881">
    <property type="term" value="F:photoreceptor activity"/>
    <property type="evidence" value="ECO:0007669"/>
    <property type="project" value="UniProtKB-KW"/>
</dbReference>
<dbReference type="SMART" id="SM00911">
    <property type="entry name" value="HWE_HK"/>
    <property type="match status" value="1"/>
</dbReference>
<dbReference type="OrthoDB" id="5287260at2"/>
<evidence type="ECO:0000256" key="4">
    <source>
        <dbReference type="ARBA" id="ARBA00022553"/>
    </source>
</evidence>
<dbReference type="SUPFAM" id="SSF55785">
    <property type="entry name" value="PYP-like sensor domain (PAS domain)"/>
    <property type="match status" value="1"/>
</dbReference>
<evidence type="ECO:0000256" key="10">
    <source>
        <dbReference type="ARBA" id="ARBA00022991"/>
    </source>
</evidence>
<dbReference type="SMART" id="SM00448">
    <property type="entry name" value="REC"/>
    <property type="match status" value="1"/>
</dbReference>
<dbReference type="Pfam" id="PF08446">
    <property type="entry name" value="PAS_2"/>
    <property type="match status" value="1"/>
</dbReference>
<comment type="catalytic activity">
    <reaction evidence="1">
        <text>ATP + protein L-histidine = ADP + protein N-phospho-L-histidine.</text>
        <dbReference type="EC" id="2.7.13.3"/>
    </reaction>
</comment>
<dbReference type="SUPFAM" id="SSF52172">
    <property type="entry name" value="CheY-like"/>
    <property type="match status" value="1"/>
</dbReference>
<accession>A0A1Y3GE85</accession>
<dbReference type="GO" id="GO:0000160">
    <property type="term" value="P:phosphorelay signal transduction system"/>
    <property type="evidence" value="ECO:0007669"/>
    <property type="project" value="InterPro"/>
</dbReference>
<dbReference type="GO" id="GO:0005524">
    <property type="term" value="F:ATP binding"/>
    <property type="evidence" value="ECO:0007669"/>
    <property type="project" value="UniProtKB-KW"/>
</dbReference>
<dbReference type="Pfam" id="PF07536">
    <property type="entry name" value="HWE_HK"/>
    <property type="match status" value="1"/>
</dbReference>
<dbReference type="GO" id="GO:0009584">
    <property type="term" value="P:detection of visible light"/>
    <property type="evidence" value="ECO:0007669"/>
    <property type="project" value="InterPro"/>
</dbReference>
<dbReference type="InterPro" id="IPR035965">
    <property type="entry name" value="PAS-like_dom_sf"/>
</dbReference>
<dbReference type="InterPro" id="IPR003018">
    <property type="entry name" value="GAF"/>
</dbReference>
<evidence type="ECO:0000256" key="5">
    <source>
        <dbReference type="ARBA" id="ARBA00022606"/>
    </source>
</evidence>
<dbReference type="PRINTS" id="PR01033">
    <property type="entry name" value="PHYTOCHROME"/>
</dbReference>
<name>A0A1Y3GE85_9PROT</name>
<dbReference type="Proteomes" id="UP000242683">
    <property type="component" value="Unassembled WGS sequence"/>
</dbReference>
<dbReference type="Pfam" id="PF00360">
    <property type="entry name" value="PHY"/>
    <property type="match status" value="1"/>
</dbReference>
<keyword evidence="11" id="KW-0675">Receptor</keyword>
<keyword evidence="10" id="KW-0157">Chromophore</keyword>
<dbReference type="SMART" id="SM00065">
    <property type="entry name" value="GAF"/>
    <property type="match status" value="1"/>
</dbReference>
<dbReference type="RefSeq" id="WP_086652650.1">
    <property type="nucleotide sequence ID" value="NZ_JOPG01000003.1"/>
</dbReference>
<dbReference type="InterPro" id="IPR011102">
    <property type="entry name" value="Sig_transdc_His_kinase_HWE"/>
</dbReference>
<evidence type="ECO:0000256" key="9">
    <source>
        <dbReference type="ARBA" id="ARBA00022840"/>
    </source>
</evidence>
<keyword evidence="5" id="KW-0716">Sensory transduction</keyword>
<evidence type="ECO:0000259" key="13">
    <source>
        <dbReference type="PROSITE" id="PS50046"/>
    </source>
</evidence>
<evidence type="ECO:0000256" key="1">
    <source>
        <dbReference type="ARBA" id="ARBA00000085"/>
    </source>
</evidence>
<keyword evidence="6" id="KW-0808">Transferase</keyword>
<dbReference type="GO" id="GO:0004673">
    <property type="term" value="F:protein histidine kinase activity"/>
    <property type="evidence" value="ECO:0007669"/>
    <property type="project" value="UniProtKB-EC"/>
</dbReference>
<keyword evidence="4 12" id="KW-0597">Phosphoprotein</keyword>
<evidence type="ECO:0000256" key="11">
    <source>
        <dbReference type="ARBA" id="ARBA00023170"/>
    </source>
</evidence>
<dbReference type="Gene3D" id="3.30.450.20">
    <property type="entry name" value="PAS domain"/>
    <property type="match status" value="1"/>
</dbReference>
<dbReference type="GO" id="GO:0006355">
    <property type="term" value="P:regulation of DNA-templated transcription"/>
    <property type="evidence" value="ECO:0007669"/>
    <property type="project" value="InterPro"/>
</dbReference>
<sequence length="848" mass="94127">MVEFGQADLTSCDKEPIHIPGSIQPHGCLLACEGDTFRVRRVSANAATMLGLDGLAPGVLLSDYLSADMLHALRNALAHSLSLGRPAYMFGVHLAGAAAFDLSIHVSGDDIVIECEPEGAPEDNSQSVANLRMMLDRLRDISDMETLFRAVVRLMRGMLHYDRVMIYRFDPDWSGKIVAEARSSILESFLGQHFPSADIPVQARDLYRRALIRMIGDVSYTPVPVQQLPGLSALDMSLSQLRSVSPIHCEYLTNMGVGASMSISLIVDGKLWGMIACHNYSPKILTLGERTIVKIFGEFVALRIVVLLRTSRLQVTQQTHTLIENFLREAVPMSDMPSYLRQHIADLAPLIPSDGIGLWINGQWTTHGTAPSAPDVVLGLVSIAHERAGHHIWHTDHLTGITTDSAALLPDVAGVMIIPISAQPKDYVFLFRREILQTLNWGGDPNKTYVNGPLGPRLTPRTSFAIWKEEVQKKCLPWTDNNLEAAGLVRSGLIEVMGAYHQQQLKERSQADTRQRMLNEELSHRVKNILAVVQSLMARPVPEGRTMQEHFVVLQGRVKALATAHDQVVRTDGGGLLYPLLEAELAPYRLQSDTITLSGPQIWLTGRALSVMALIVHELATNAAKYGAFSNREGRLHISWWQDDITQDWVITWQETGGPPITRSDSKGFGSILLDRAVPHELHGKTIKEFRTEGLFIRFDLPSHHAELITQENNTMQAPLKAEVMQADRMQLQNKSILIVEDQLLIAMDVEQALADHGLSDVRTVSSVYEALQAIRTHPPDLALLDFNLGDETSTDVARTLRERGIPFLFATGYADHSMIPTEFQDMPVVRKPYAPATLIREMEKLIG</sequence>
<evidence type="ECO:0000256" key="8">
    <source>
        <dbReference type="ARBA" id="ARBA00022777"/>
    </source>
</evidence>
<dbReference type="AlphaFoldDB" id="A0A1Y3GE85"/>
<dbReference type="PIRSF" id="PIRSF036397">
    <property type="entry name" value="Bactrphtchrm_rec"/>
    <property type="match status" value="1"/>
</dbReference>
<evidence type="ECO:0000256" key="2">
    <source>
        <dbReference type="ARBA" id="ARBA00012438"/>
    </source>
</evidence>
<keyword evidence="8" id="KW-0418">Kinase</keyword>
<evidence type="ECO:0000256" key="3">
    <source>
        <dbReference type="ARBA" id="ARBA00022543"/>
    </source>
</evidence>